<dbReference type="InParanoid" id="A0A672FFI0"/>
<proteinExistence type="predicted"/>
<dbReference type="GO" id="GO:0005615">
    <property type="term" value="C:extracellular space"/>
    <property type="evidence" value="ECO:0007669"/>
    <property type="project" value="TreeGrafter"/>
</dbReference>
<dbReference type="InterPro" id="IPR050208">
    <property type="entry name" value="MHC_class-I_related"/>
</dbReference>
<dbReference type="AlphaFoldDB" id="A0A672FFI0"/>
<evidence type="ECO:0000313" key="4">
    <source>
        <dbReference type="Ensembl" id="ENSSFAP00005005676.1"/>
    </source>
</evidence>
<keyword evidence="2" id="KW-0812">Transmembrane</keyword>
<evidence type="ECO:0000313" key="5">
    <source>
        <dbReference type="Proteomes" id="UP000472267"/>
    </source>
</evidence>
<keyword evidence="5" id="KW-1185">Reference proteome</keyword>
<dbReference type="GO" id="GO:0006955">
    <property type="term" value="P:immune response"/>
    <property type="evidence" value="ECO:0007669"/>
    <property type="project" value="TreeGrafter"/>
</dbReference>
<feature type="domain" description="MHC class I-like antigen recognition-like" evidence="3">
    <location>
        <begin position="24"/>
        <end position="115"/>
    </location>
</feature>
<dbReference type="PANTHER" id="PTHR16675">
    <property type="entry name" value="MHC CLASS I-RELATED"/>
    <property type="match status" value="1"/>
</dbReference>
<sequence>ESQWWYYFLLLLLWYLSSLLQYIHSLKHFYFGASQVTNFPEFLTVSLVDDIQISHYDSSTRRKVPTQDWMNEVTEEDPEYWKRNTQTLMAHQQWFRRNMEIMKQRFNQTGGSLELSFFTESTLIVDRKQINMSH</sequence>
<dbReference type="InterPro" id="IPR011162">
    <property type="entry name" value="MHC_I/II-like_Ag-recog"/>
</dbReference>
<reference evidence="4" key="2">
    <citation type="submission" date="2025-09" db="UniProtKB">
        <authorList>
            <consortium name="Ensembl"/>
        </authorList>
    </citation>
    <scope>IDENTIFICATION</scope>
</reference>
<protein>
    <recommendedName>
        <fullName evidence="3">MHC class I-like antigen recognition-like domain-containing protein</fullName>
    </recommendedName>
</protein>
<keyword evidence="2" id="KW-0472">Membrane</keyword>
<keyword evidence="2" id="KW-1133">Transmembrane helix</keyword>
<dbReference type="InterPro" id="IPR037055">
    <property type="entry name" value="MHC_I-like_Ag-recog_sf"/>
</dbReference>
<evidence type="ECO:0000256" key="2">
    <source>
        <dbReference type="SAM" id="Phobius"/>
    </source>
</evidence>
<evidence type="ECO:0000259" key="3">
    <source>
        <dbReference type="Pfam" id="PF00129"/>
    </source>
</evidence>
<accession>A0A672FFI0</accession>
<dbReference type="PANTHER" id="PTHR16675:SF237">
    <property type="entry name" value="MHC CLASS I ANTIGEN TRANSCRIPT VARIANT 1-RELATED"/>
    <property type="match status" value="1"/>
</dbReference>
<dbReference type="OMA" id="GEWPQPG"/>
<dbReference type="Gene3D" id="3.30.500.10">
    <property type="entry name" value="MHC class I-like antigen recognition-like"/>
    <property type="match status" value="1"/>
</dbReference>
<organism evidence="4 5">
    <name type="scientific">Salarias fasciatus</name>
    <name type="common">Jewelled blenny</name>
    <name type="synonym">Blennius fasciatus</name>
    <dbReference type="NCBI Taxonomy" id="181472"/>
    <lineage>
        <taxon>Eukaryota</taxon>
        <taxon>Metazoa</taxon>
        <taxon>Chordata</taxon>
        <taxon>Craniata</taxon>
        <taxon>Vertebrata</taxon>
        <taxon>Euteleostomi</taxon>
        <taxon>Actinopterygii</taxon>
        <taxon>Neopterygii</taxon>
        <taxon>Teleostei</taxon>
        <taxon>Neoteleostei</taxon>
        <taxon>Acanthomorphata</taxon>
        <taxon>Ovalentaria</taxon>
        <taxon>Blenniimorphae</taxon>
        <taxon>Blenniiformes</taxon>
        <taxon>Blennioidei</taxon>
        <taxon>Blenniidae</taxon>
        <taxon>Salariinae</taxon>
        <taxon>Salarias</taxon>
    </lineage>
</organism>
<dbReference type="GO" id="GO:0009897">
    <property type="term" value="C:external side of plasma membrane"/>
    <property type="evidence" value="ECO:0007669"/>
    <property type="project" value="TreeGrafter"/>
</dbReference>
<dbReference type="Pfam" id="PF00129">
    <property type="entry name" value="MHC_I"/>
    <property type="match status" value="1"/>
</dbReference>
<dbReference type="Proteomes" id="UP000472267">
    <property type="component" value="Unassembled WGS sequence"/>
</dbReference>
<dbReference type="SUPFAM" id="SSF54452">
    <property type="entry name" value="MHC antigen-recognition domain"/>
    <property type="match status" value="1"/>
</dbReference>
<dbReference type="Ensembl" id="ENSSFAT00005005989.1">
    <property type="protein sequence ID" value="ENSSFAP00005005676.1"/>
    <property type="gene ID" value="ENSSFAG00005003519.1"/>
</dbReference>
<dbReference type="InterPro" id="IPR011161">
    <property type="entry name" value="MHC_I-like_Ag-recog"/>
</dbReference>
<evidence type="ECO:0000256" key="1">
    <source>
        <dbReference type="ARBA" id="ARBA00023180"/>
    </source>
</evidence>
<keyword evidence="1" id="KW-0325">Glycoprotein</keyword>
<name>A0A672FFI0_SALFA</name>
<feature type="transmembrane region" description="Helical" evidence="2">
    <location>
        <begin position="6"/>
        <end position="23"/>
    </location>
</feature>
<reference evidence="4" key="1">
    <citation type="submission" date="2025-08" db="UniProtKB">
        <authorList>
            <consortium name="Ensembl"/>
        </authorList>
    </citation>
    <scope>IDENTIFICATION</scope>
</reference>